<dbReference type="RefSeq" id="WP_091515861.1">
    <property type="nucleotide sequence ID" value="NZ_FOLE01000011.1"/>
</dbReference>
<dbReference type="EMBL" id="FOLE01000011">
    <property type="protein sequence ID" value="SFC89366.1"/>
    <property type="molecule type" value="Genomic_DNA"/>
</dbReference>
<protein>
    <submittedName>
        <fullName evidence="1">Oxepin-CoA hydrolase / 3-oxo-5,6-dehydrosuberyl-CoA semialdehyde dehydrogenase</fullName>
    </submittedName>
</protein>
<gene>
    <name evidence="1" type="ORF">SAMN05421780_111129</name>
</gene>
<reference evidence="1 2" key="1">
    <citation type="submission" date="2016-10" db="EMBL/GenBank/DDBJ databases">
        <authorList>
            <person name="de Groot N.N."/>
        </authorList>
    </citation>
    <scope>NUCLEOTIDE SEQUENCE [LARGE SCALE GENOMIC DNA]</scope>
    <source>
        <strain evidence="1 2">DSM 6793</strain>
    </source>
</reference>
<name>A0A1I1MW86_9BACT</name>
<dbReference type="AlphaFoldDB" id="A0A1I1MW86"/>
<dbReference type="Proteomes" id="UP000199514">
    <property type="component" value="Unassembled WGS sequence"/>
</dbReference>
<evidence type="ECO:0000313" key="2">
    <source>
        <dbReference type="Proteomes" id="UP000199514"/>
    </source>
</evidence>
<sequence length="168" mass="18885">MNATTNPTFVLETGRQALLVNFLQKEIPAALSKLGDSTKPLWGGMTPQQMIEHLNNVIVTGTIVTEKEPVAPTKGQTDARNFIIHSDEPLPRGLQNPAFQFGMPPNTNRTLDEAKAQLAKNIEMFFRVRGSKPKGITFSAFLGDLNFDEQLVFHNKHFRHHFTQFNLL</sequence>
<keyword evidence="1" id="KW-0378">Hydrolase</keyword>
<proteinExistence type="predicted"/>
<dbReference type="GO" id="GO:0016787">
    <property type="term" value="F:hydrolase activity"/>
    <property type="evidence" value="ECO:0007669"/>
    <property type="project" value="UniProtKB-KW"/>
</dbReference>
<evidence type="ECO:0000313" key="1">
    <source>
        <dbReference type="EMBL" id="SFC89366.1"/>
    </source>
</evidence>
<dbReference type="STRING" id="927664.SAMN05421780_111129"/>
<keyword evidence="2" id="KW-1185">Reference proteome</keyword>
<dbReference type="OrthoDB" id="2599194at2"/>
<organism evidence="1 2">
    <name type="scientific">Flexibacter flexilis DSM 6793</name>
    <dbReference type="NCBI Taxonomy" id="927664"/>
    <lineage>
        <taxon>Bacteria</taxon>
        <taxon>Pseudomonadati</taxon>
        <taxon>Bacteroidota</taxon>
        <taxon>Cytophagia</taxon>
        <taxon>Cytophagales</taxon>
        <taxon>Flexibacteraceae</taxon>
        <taxon>Flexibacter</taxon>
    </lineage>
</organism>
<accession>A0A1I1MW86</accession>